<accession>A0A1C1CNN1</accession>
<reference evidence="3" key="1">
    <citation type="submission" date="2015-07" db="EMBL/GenBank/DDBJ databases">
        <authorList>
            <person name="Teixeira M.M."/>
            <person name="Souza R.C."/>
            <person name="Almeida L.G."/>
            <person name="Vicente V.A."/>
            <person name="de Hoog S."/>
            <person name="Bocca A.L."/>
            <person name="de Almeida S.R."/>
            <person name="Vasconcelos A.T."/>
            <person name="Felipe M.S."/>
        </authorList>
    </citation>
    <scope>NUCLEOTIDE SEQUENCE [LARGE SCALE GENOMIC DNA]</scope>
    <source>
        <strain evidence="3">KSF</strain>
    </source>
</reference>
<dbReference type="AlphaFoldDB" id="A0A1C1CNN1"/>
<feature type="compositionally biased region" description="Pro residues" evidence="1">
    <location>
        <begin position="78"/>
        <end position="93"/>
    </location>
</feature>
<dbReference type="EMBL" id="LGRB01000010">
    <property type="protein sequence ID" value="OCT50115.1"/>
    <property type="molecule type" value="Genomic_DNA"/>
</dbReference>
<protein>
    <submittedName>
        <fullName evidence="2">DUF498 domain protein</fullName>
    </submittedName>
</protein>
<dbReference type="VEuPathDB" id="FungiDB:G647_09024"/>
<dbReference type="Gene3D" id="3.40.1230.10">
    <property type="entry name" value="MTH938-like"/>
    <property type="match status" value="1"/>
</dbReference>
<evidence type="ECO:0000256" key="1">
    <source>
        <dbReference type="SAM" id="MobiDB-lite"/>
    </source>
</evidence>
<sequence length="298" mass="31641">MRAPSTDLLRAMRRAATTTSSPVVYTSRAAQLRCHQVSPSQPQTHLRALSTNPAYHQQSSARPPSVPPRPTSTARSPNIPPRPTAPPPNPARPGSPRINPYAPSKSKDRGPASKEETQTDFSKLDIYASAGVEEPATSIDACTHDGFHLNNGVHTSGGRGVMLVGGEGFVWSPWAGTGAGVGDATVVSSTSPASGKERRGPTASRFSQFLNARSSVLDFPPSAFGLLTLLYPKPDLLIFGTGRQLHMLSKDTRRYLSEELGMKVDVMDTANAAAAYNLLVMERGVEGVGAILIPEGFA</sequence>
<dbReference type="GO" id="GO:0005743">
    <property type="term" value="C:mitochondrial inner membrane"/>
    <property type="evidence" value="ECO:0007669"/>
    <property type="project" value="TreeGrafter"/>
</dbReference>
<dbReference type="eggNOG" id="ENOG502S704">
    <property type="taxonomic scope" value="Eukaryota"/>
</dbReference>
<feature type="compositionally biased region" description="Basic and acidic residues" evidence="1">
    <location>
        <begin position="105"/>
        <end position="117"/>
    </location>
</feature>
<name>A0A1C1CNN1_9EURO</name>
<feature type="region of interest" description="Disordered" evidence="1">
    <location>
        <begin position="52"/>
        <end position="121"/>
    </location>
</feature>
<dbReference type="OrthoDB" id="20681at2759"/>
<dbReference type="GO" id="GO:0032981">
    <property type="term" value="P:mitochondrial respiratory chain complex I assembly"/>
    <property type="evidence" value="ECO:0007669"/>
    <property type="project" value="TreeGrafter"/>
</dbReference>
<dbReference type="InterPro" id="IPR007523">
    <property type="entry name" value="NDUFAF3/AAMDC"/>
</dbReference>
<keyword evidence="3" id="KW-1185">Reference proteome</keyword>
<dbReference type="InterPro" id="IPR036748">
    <property type="entry name" value="MTH938-like_sf"/>
</dbReference>
<dbReference type="SUPFAM" id="SSF64076">
    <property type="entry name" value="MTH938-like"/>
    <property type="match status" value="1"/>
</dbReference>
<organism evidence="2 3">
    <name type="scientific">Cladophialophora carrionii</name>
    <dbReference type="NCBI Taxonomy" id="86049"/>
    <lineage>
        <taxon>Eukaryota</taxon>
        <taxon>Fungi</taxon>
        <taxon>Dikarya</taxon>
        <taxon>Ascomycota</taxon>
        <taxon>Pezizomycotina</taxon>
        <taxon>Eurotiomycetes</taxon>
        <taxon>Chaetothyriomycetidae</taxon>
        <taxon>Chaetothyriales</taxon>
        <taxon>Herpotrichiellaceae</taxon>
        <taxon>Cladophialophora</taxon>
    </lineage>
</organism>
<dbReference type="Pfam" id="PF04430">
    <property type="entry name" value="DUF498"/>
    <property type="match status" value="1"/>
</dbReference>
<evidence type="ECO:0000313" key="3">
    <source>
        <dbReference type="Proteomes" id="UP000094526"/>
    </source>
</evidence>
<proteinExistence type="predicted"/>
<evidence type="ECO:0000313" key="2">
    <source>
        <dbReference type="EMBL" id="OCT50115.1"/>
    </source>
</evidence>
<dbReference type="Proteomes" id="UP000094526">
    <property type="component" value="Unassembled WGS sequence"/>
</dbReference>
<dbReference type="PANTHER" id="PTHR21192:SF2">
    <property type="entry name" value="NADH DEHYDROGENASE [UBIQUINONE] 1 ALPHA SUBCOMPLEX ASSEMBLY FACTOR 3"/>
    <property type="match status" value="1"/>
</dbReference>
<dbReference type="VEuPathDB" id="FungiDB:CLCR_07455"/>
<gene>
    <name evidence="2" type="ORF">CLCR_07455</name>
</gene>
<comment type="caution">
    <text evidence="2">The sequence shown here is derived from an EMBL/GenBank/DDBJ whole genome shotgun (WGS) entry which is preliminary data.</text>
</comment>
<dbReference type="STRING" id="86049.A0A1C1CNN1"/>
<dbReference type="PANTHER" id="PTHR21192">
    <property type="entry name" value="NUCLEAR PROTEIN E3-3"/>
    <property type="match status" value="1"/>
</dbReference>